<evidence type="ECO:0000313" key="1">
    <source>
        <dbReference type="EMBL" id="MFC4071511.1"/>
    </source>
</evidence>
<name>A0ABV8J5X2_9ACTN</name>
<reference evidence="2" key="1">
    <citation type="journal article" date="2019" name="Int. J. Syst. Evol. Microbiol.">
        <title>The Global Catalogue of Microorganisms (GCM) 10K type strain sequencing project: providing services to taxonomists for standard genome sequencing and annotation.</title>
        <authorList>
            <consortium name="The Broad Institute Genomics Platform"/>
            <consortium name="The Broad Institute Genome Sequencing Center for Infectious Disease"/>
            <person name="Wu L."/>
            <person name="Ma J."/>
        </authorList>
    </citation>
    <scope>NUCLEOTIDE SEQUENCE [LARGE SCALE GENOMIC DNA]</scope>
    <source>
        <strain evidence="2">TBRC 5832</strain>
    </source>
</reference>
<gene>
    <name evidence="1" type="ORF">ACFO0C_41800</name>
</gene>
<evidence type="ECO:0000313" key="2">
    <source>
        <dbReference type="Proteomes" id="UP001595867"/>
    </source>
</evidence>
<organism evidence="1 2">
    <name type="scientific">Actinoplanes subglobosus</name>
    <dbReference type="NCBI Taxonomy" id="1547892"/>
    <lineage>
        <taxon>Bacteria</taxon>
        <taxon>Bacillati</taxon>
        <taxon>Actinomycetota</taxon>
        <taxon>Actinomycetes</taxon>
        <taxon>Micromonosporales</taxon>
        <taxon>Micromonosporaceae</taxon>
        <taxon>Actinoplanes</taxon>
    </lineage>
</organism>
<dbReference type="Proteomes" id="UP001595867">
    <property type="component" value="Unassembled WGS sequence"/>
</dbReference>
<keyword evidence="2" id="KW-1185">Reference proteome</keyword>
<accession>A0ABV8J5X2</accession>
<sequence length="96" mass="11080">MSTDGFPVPPIDRETISRIRAELQRQIREAPPATDPLVREMQENILNGARGRDLLHIEAYREHFAARGDEIIQRLRRLREDLDRAAGHSADDEPDR</sequence>
<comment type="caution">
    <text evidence="1">The sequence shown here is derived from an EMBL/GenBank/DDBJ whole genome shotgun (WGS) entry which is preliminary data.</text>
</comment>
<dbReference type="EMBL" id="JBHSBL010000028">
    <property type="protein sequence ID" value="MFC4071511.1"/>
    <property type="molecule type" value="Genomic_DNA"/>
</dbReference>
<proteinExistence type="predicted"/>
<dbReference type="RefSeq" id="WP_378072386.1">
    <property type="nucleotide sequence ID" value="NZ_JBHSBL010000028.1"/>
</dbReference>
<protein>
    <submittedName>
        <fullName evidence="1">Uncharacterized protein</fullName>
    </submittedName>
</protein>